<dbReference type="Proteomes" id="UP001597493">
    <property type="component" value="Unassembled WGS sequence"/>
</dbReference>
<feature type="active site" description="Acyl-thioester intermediate" evidence="7">
    <location>
        <position position="142"/>
    </location>
</feature>
<comment type="pathway">
    <text evidence="7">Amino-acid biosynthesis; L-methionine biosynthesis via de novo pathway; O-acetyl-L-homoserine from L-homoserine: step 1/1.</text>
</comment>
<evidence type="ECO:0000256" key="3">
    <source>
        <dbReference type="ARBA" id="ARBA00022679"/>
    </source>
</evidence>
<protein>
    <recommendedName>
        <fullName evidence="7">Homoserine O-acetyltransferase</fullName>
        <shortName evidence="7">HAT</shortName>
        <ecNumber evidence="7">2.3.1.31</ecNumber>
    </recommendedName>
    <alternativeName>
        <fullName evidence="7">Homoserine transacetylase</fullName>
        <shortName evidence="7">HTA</shortName>
    </alternativeName>
</protein>
<feature type="binding site" evidence="7">
    <location>
        <position position="192"/>
    </location>
    <ligand>
        <name>substrate</name>
    </ligand>
</feature>
<keyword evidence="2 7" id="KW-0028">Amino-acid biosynthesis</keyword>
<feature type="binding site" evidence="7">
    <location>
        <position position="163"/>
    </location>
    <ligand>
        <name>substrate</name>
    </ligand>
</feature>
<keyword evidence="4 7" id="KW-0486">Methionine biosynthesis</keyword>
<keyword evidence="5 7" id="KW-0012">Acyltransferase</keyword>
<feature type="site" description="Important for substrate specificity" evidence="7">
    <location>
        <position position="192"/>
    </location>
</feature>
<feature type="site" description="Important for acyl-CoA specificity" evidence="7">
    <location>
        <position position="111"/>
    </location>
</feature>
<dbReference type="Gene3D" id="3.40.50.880">
    <property type="match status" value="1"/>
</dbReference>
<evidence type="ECO:0000313" key="8">
    <source>
        <dbReference type="EMBL" id="MFD2659147.1"/>
    </source>
</evidence>
<dbReference type="EMBL" id="JBHUMY010000001">
    <property type="protein sequence ID" value="MFD2659147.1"/>
    <property type="molecule type" value="Genomic_DNA"/>
</dbReference>
<name>A0ABW5QS46_9BACL</name>
<dbReference type="PANTHER" id="PTHR20919">
    <property type="entry name" value="HOMOSERINE O-SUCCINYLTRANSFERASE"/>
    <property type="match status" value="1"/>
</dbReference>
<sequence>MPLKIPDNLPAKEVLTNENIFVMDETVAFHQDIRPLRIAILNLMPTKETTETQLLRLIGNTALQVEFVLLHPRTHVSKNTPSEHLETFYKTFEDVKNEYFDGMIITGAPVEQLPFEQVDYWEELQEIMDWSKRHVTSTFHICWASQAGLYHHFGIPKYNLDEKIFGVFPHTVEKQNVQLLRGFDELFYVPQSRHTEVRREDIEANEELEILSASEESGIYIVATRDGKQIFVTGHSEYDPLSLKYEYDRDKAKGLHIQLPKNYFPGDNPELTPRSTWRAHANLLFSNWLNYYVYQQTPYELGAGI</sequence>
<keyword evidence="1 7" id="KW-0963">Cytoplasm</keyword>
<evidence type="ECO:0000256" key="1">
    <source>
        <dbReference type="ARBA" id="ARBA00022490"/>
    </source>
</evidence>
<dbReference type="InterPro" id="IPR029062">
    <property type="entry name" value="Class_I_gatase-like"/>
</dbReference>
<evidence type="ECO:0000256" key="4">
    <source>
        <dbReference type="ARBA" id="ARBA00023167"/>
    </source>
</evidence>
<feature type="active site" description="Proton acceptor" evidence="7">
    <location>
        <position position="235"/>
    </location>
</feature>
<dbReference type="SUPFAM" id="SSF52317">
    <property type="entry name" value="Class I glutamine amidotransferase-like"/>
    <property type="match status" value="1"/>
</dbReference>
<gene>
    <name evidence="8" type="primary">metA</name>
    <name evidence="7" type="synonym">metAA</name>
    <name evidence="8" type="ORF">ACFSW5_02580</name>
</gene>
<keyword evidence="3 7" id="KW-0808">Transferase</keyword>
<dbReference type="InterPro" id="IPR033752">
    <property type="entry name" value="MetA_family"/>
</dbReference>
<organism evidence="8 9">
    <name type="scientific">Paenibacillus thailandensis</name>
    <dbReference type="NCBI Taxonomy" id="393250"/>
    <lineage>
        <taxon>Bacteria</taxon>
        <taxon>Bacillati</taxon>
        <taxon>Bacillota</taxon>
        <taxon>Bacilli</taxon>
        <taxon>Bacillales</taxon>
        <taxon>Paenibacillaceae</taxon>
        <taxon>Paenibacillus</taxon>
    </lineage>
</organism>
<feature type="active site" evidence="7">
    <location>
        <position position="237"/>
    </location>
</feature>
<dbReference type="Pfam" id="PF04204">
    <property type="entry name" value="HTS"/>
    <property type="match status" value="1"/>
</dbReference>
<comment type="catalytic activity">
    <reaction evidence="6 7">
        <text>L-homoserine + acetyl-CoA = O-acetyl-L-homoserine + CoA</text>
        <dbReference type="Rhea" id="RHEA:13701"/>
        <dbReference type="ChEBI" id="CHEBI:57287"/>
        <dbReference type="ChEBI" id="CHEBI:57288"/>
        <dbReference type="ChEBI" id="CHEBI:57476"/>
        <dbReference type="ChEBI" id="CHEBI:57716"/>
        <dbReference type="EC" id="2.3.1.31"/>
    </reaction>
</comment>
<dbReference type="InterPro" id="IPR005697">
    <property type="entry name" value="HST_MetA"/>
</dbReference>
<evidence type="ECO:0000256" key="5">
    <source>
        <dbReference type="ARBA" id="ARBA00023315"/>
    </source>
</evidence>
<keyword evidence="9" id="KW-1185">Reference proteome</keyword>
<dbReference type="HAMAP" id="MF_00295">
    <property type="entry name" value="MetA_acyltransf"/>
    <property type="match status" value="1"/>
</dbReference>
<dbReference type="NCBIfam" id="TIGR01001">
    <property type="entry name" value="metA"/>
    <property type="match status" value="1"/>
</dbReference>
<proteinExistence type="inferred from homology"/>
<feature type="binding site" evidence="7">
    <location>
        <position position="249"/>
    </location>
    <ligand>
        <name>substrate</name>
    </ligand>
</feature>
<evidence type="ECO:0000256" key="7">
    <source>
        <dbReference type="HAMAP-Rule" id="MF_00295"/>
    </source>
</evidence>
<comment type="similarity">
    <text evidence="7">Belongs to the MetA family.</text>
</comment>
<dbReference type="CDD" id="cd03131">
    <property type="entry name" value="GATase1_HTS"/>
    <property type="match status" value="1"/>
</dbReference>
<evidence type="ECO:0000313" key="9">
    <source>
        <dbReference type="Proteomes" id="UP001597493"/>
    </source>
</evidence>
<dbReference type="PANTHER" id="PTHR20919:SF0">
    <property type="entry name" value="HOMOSERINE O-SUCCINYLTRANSFERASE"/>
    <property type="match status" value="1"/>
</dbReference>
<reference evidence="9" key="1">
    <citation type="journal article" date="2019" name="Int. J. Syst. Evol. Microbiol.">
        <title>The Global Catalogue of Microorganisms (GCM) 10K type strain sequencing project: providing services to taxonomists for standard genome sequencing and annotation.</title>
        <authorList>
            <consortium name="The Broad Institute Genomics Platform"/>
            <consortium name="The Broad Institute Genome Sequencing Center for Infectious Disease"/>
            <person name="Wu L."/>
            <person name="Ma J."/>
        </authorList>
    </citation>
    <scope>NUCLEOTIDE SEQUENCE [LARGE SCALE GENOMIC DNA]</scope>
    <source>
        <strain evidence="9">TISTR 1827</strain>
    </source>
</reference>
<comment type="function">
    <text evidence="7">Transfers an acetyl group from acetyl-CoA to L-homoserine, forming acetyl-L-homoserine.</text>
</comment>
<dbReference type="RefSeq" id="WP_379269430.1">
    <property type="nucleotide sequence ID" value="NZ_JBHUGT010000031.1"/>
</dbReference>
<evidence type="ECO:0000256" key="2">
    <source>
        <dbReference type="ARBA" id="ARBA00022605"/>
    </source>
</evidence>
<dbReference type="EC" id="2.3.1.31" evidence="7"/>
<dbReference type="PIRSF" id="PIRSF000450">
    <property type="entry name" value="H_ser_succinyltr"/>
    <property type="match status" value="1"/>
</dbReference>
<dbReference type="GO" id="GO:0008899">
    <property type="term" value="F:homoserine O-succinyltransferase activity"/>
    <property type="evidence" value="ECO:0007669"/>
    <property type="project" value="UniProtKB-EC"/>
</dbReference>
<evidence type="ECO:0000256" key="6">
    <source>
        <dbReference type="ARBA" id="ARBA00049043"/>
    </source>
</evidence>
<comment type="caution">
    <text evidence="7">Lacks conserved residue(s) required for the propagation of feature annotation.</text>
</comment>
<accession>A0ABW5QS46</accession>
<comment type="subcellular location">
    <subcellularLocation>
        <location evidence="7">Cytoplasm</location>
    </subcellularLocation>
</comment>
<comment type="caution">
    <text evidence="8">The sequence shown here is derived from an EMBL/GenBank/DDBJ whole genome shotgun (WGS) entry which is preliminary data.</text>
</comment>